<dbReference type="EMBL" id="JAVDXT010000005">
    <property type="protein sequence ID" value="MDR7379767.1"/>
    <property type="molecule type" value="Genomic_DNA"/>
</dbReference>
<keyword evidence="1" id="KW-0812">Transmembrane</keyword>
<dbReference type="RefSeq" id="WP_310376623.1">
    <property type="nucleotide sequence ID" value="NZ_JAVDXT010000005.1"/>
</dbReference>
<name>A0ABU2CEI7_9BURK</name>
<dbReference type="InterPro" id="IPR000160">
    <property type="entry name" value="GGDEF_dom"/>
</dbReference>
<dbReference type="PROSITE" id="PS50885">
    <property type="entry name" value="HAMP"/>
    <property type="match status" value="1"/>
</dbReference>
<dbReference type="InterPro" id="IPR029787">
    <property type="entry name" value="Nucleotide_cyclase"/>
</dbReference>
<accession>A0ABU2CEI7</accession>
<evidence type="ECO:0000313" key="5">
    <source>
        <dbReference type="Proteomes" id="UP001180487"/>
    </source>
</evidence>
<feature type="transmembrane region" description="Helical" evidence="1">
    <location>
        <begin position="153"/>
        <end position="174"/>
    </location>
</feature>
<dbReference type="PANTHER" id="PTHR46663">
    <property type="entry name" value="DIGUANYLATE CYCLASE DGCT-RELATED"/>
    <property type="match status" value="1"/>
</dbReference>
<proteinExistence type="predicted"/>
<dbReference type="SUPFAM" id="SSF55073">
    <property type="entry name" value="Nucleotide cyclase"/>
    <property type="match status" value="1"/>
</dbReference>
<dbReference type="InterPro" id="IPR003660">
    <property type="entry name" value="HAMP_dom"/>
</dbReference>
<dbReference type="PROSITE" id="PS50887">
    <property type="entry name" value="GGDEF"/>
    <property type="match status" value="1"/>
</dbReference>
<protein>
    <submittedName>
        <fullName evidence="4">Diguanylate cyclase (GGDEF)-like protein</fullName>
    </submittedName>
</protein>
<dbReference type="Proteomes" id="UP001180487">
    <property type="component" value="Unassembled WGS sequence"/>
</dbReference>
<reference evidence="4 5" key="1">
    <citation type="submission" date="2023-07" db="EMBL/GenBank/DDBJ databases">
        <title>Sorghum-associated microbial communities from plants grown in Nebraska, USA.</title>
        <authorList>
            <person name="Schachtman D."/>
        </authorList>
    </citation>
    <scope>NUCLEOTIDE SEQUENCE [LARGE SCALE GENOMIC DNA]</scope>
    <source>
        <strain evidence="4 5">BE313</strain>
    </source>
</reference>
<dbReference type="Gene3D" id="3.30.70.270">
    <property type="match status" value="1"/>
</dbReference>
<gene>
    <name evidence="4" type="ORF">J2X19_004463</name>
</gene>
<feature type="domain" description="HAMP" evidence="2">
    <location>
        <begin position="184"/>
        <end position="237"/>
    </location>
</feature>
<evidence type="ECO:0000256" key="1">
    <source>
        <dbReference type="SAM" id="Phobius"/>
    </source>
</evidence>
<organism evidence="4 5">
    <name type="scientific">Rhodoferax ferrireducens</name>
    <dbReference type="NCBI Taxonomy" id="192843"/>
    <lineage>
        <taxon>Bacteria</taxon>
        <taxon>Pseudomonadati</taxon>
        <taxon>Pseudomonadota</taxon>
        <taxon>Betaproteobacteria</taxon>
        <taxon>Burkholderiales</taxon>
        <taxon>Comamonadaceae</taxon>
        <taxon>Rhodoferax</taxon>
    </lineage>
</organism>
<sequence length="434" mass="47595">MKTTALNAPDEQTSLLATLQQAHFRVAMLMVLALGFALTLAALMALRASAQHNLQHVARSIAYATEAAAAFKDTTAIQEALGQIASQESLAHAHVLDAKGAVLGQYQRNSNSLLNTVGDRMVSLLLTQPTTAAVVFQGKQIGEVRLRGDGSSFVWFLFSGLAGMLVCLALGGLAMRQLSRRVRRDIMQPLQALIALTHAARQERSTQSRAPASKITELHQLGEGFNALLEEIEAHQTPLHQESLSQTHLANHDSLTGLPNRAYFRRRLTRVLQENQTEGRGLAVLYLDHDHFKSVNDRYGHATGDALLAEVAKRVRAQIRDNDVVARLGGDEFAVLLTPLPNVEDATRISDKIIASMSEPLPQRPADRIVPSLSIGIAIYPVHGQTAEQLLRAADSAMYRSKTQQRGRHLISNTEVDTSDLRESLQYRQPGRQK</sequence>
<dbReference type="InterPro" id="IPR043128">
    <property type="entry name" value="Rev_trsase/Diguanyl_cyclase"/>
</dbReference>
<evidence type="ECO:0000313" key="4">
    <source>
        <dbReference type="EMBL" id="MDR7379767.1"/>
    </source>
</evidence>
<evidence type="ECO:0000259" key="2">
    <source>
        <dbReference type="PROSITE" id="PS50885"/>
    </source>
</evidence>
<dbReference type="PANTHER" id="PTHR46663:SF2">
    <property type="entry name" value="GGDEF DOMAIN-CONTAINING PROTEIN"/>
    <property type="match status" value="1"/>
</dbReference>
<dbReference type="InterPro" id="IPR052163">
    <property type="entry name" value="DGC-Regulatory_Protein"/>
</dbReference>
<feature type="domain" description="GGDEF" evidence="3">
    <location>
        <begin position="280"/>
        <end position="416"/>
    </location>
</feature>
<evidence type="ECO:0000259" key="3">
    <source>
        <dbReference type="PROSITE" id="PS50887"/>
    </source>
</evidence>
<dbReference type="SMART" id="SM00267">
    <property type="entry name" value="GGDEF"/>
    <property type="match status" value="1"/>
</dbReference>
<dbReference type="Pfam" id="PF00990">
    <property type="entry name" value="GGDEF"/>
    <property type="match status" value="1"/>
</dbReference>
<keyword evidence="1" id="KW-1133">Transmembrane helix</keyword>
<dbReference type="NCBIfam" id="TIGR00254">
    <property type="entry name" value="GGDEF"/>
    <property type="match status" value="1"/>
</dbReference>
<feature type="transmembrane region" description="Helical" evidence="1">
    <location>
        <begin position="26"/>
        <end position="46"/>
    </location>
</feature>
<dbReference type="Pfam" id="PF17152">
    <property type="entry name" value="CHASE8"/>
    <property type="match status" value="1"/>
</dbReference>
<keyword evidence="5" id="KW-1185">Reference proteome</keyword>
<dbReference type="CDD" id="cd01949">
    <property type="entry name" value="GGDEF"/>
    <property type="match status" value="1"/>
</dbReference>
<dbReference type="InterPro" id="IPR033417">
    <property type="entry name" value="CHASE8"/>
</dbReference>
<comment type="caution">
    <text evidence="4">The sequence shown here is derived from an EMBL/GenBank/DDBJ whole genome shotgun (WGS) entry which is preliminary data.</text>
</comment>
<keyword evidence="1" id="KW-0472">Membrane</keyword>